<dbReference type="InterPro" id="IPR013783">
    <property type="entry name" value="Ig-like_fold"/>
</dbReference>
<sequence length="1245" mass="136467">MTKGAEFARLMPVQTMDDGTEKGKEMPEVNINQNNAKTNGHISPVESLKNGLDSETSSNSDTPCVIQNGGAGSSITFSSIPVINHESASPEVDPSTPNCNSHQHNHEPGSSPSQISPNTPQQLSRGESPHDPQNNSSSPPNHQHVVHVHVNPGETFSVRVGDQIQHIQGPATVRMVSNNGPPLPMPMQVPPGHMVQQIVDEHGILTHVILSPNPPGMPNQPMTLFFGDQQHRLIYPYGPHYPTPPYPPHHHPTQHPSHIHPSGPTHGTPPPPPPPQNSCNSHPSGPVHPQVPFCSSHDCGQVFGDLLSGGDRPCTNFPTVYFETCFGEVIYYPAQPSRRFILGEKGGGVHGNQHFPIEDTGQIQELEEERKILQQQLSNMPEPAVSEVESRSALIQLAPPEYDQSEFEIDPGEFRYELLLSDKGKEGKYKLVYSGDATEITLKDLNPATDYFLRVCTSLEHVKGKPTKAVQFTTGTCEPDAPVPPKLSSTTKTSITLKWKATCENGSKVTTYMLDYDKGLGDGFVEVYNGLQRQHRVSKLQASTKYMFRVAAINNVGKSQYSEPVAFYTSGSVPNLPDPPMLSEAFVNSLLISWIKRSNEDSFLLQMEDELTGHGFIPVYNGTNLSYKIKNLRRNTDYKYRLAAINDEGQSKWSDAVSYKTLPDRPAAPPKPQIKGKIHAHSFKVVWGQISEPPKDNGGSEITKYMVELDDGKGYEMLYEGSEREHICDHLIPGHTYHVRVACCSAGGRSEFSDQCIATTQAVPPGQCQAPKLQGKPKATSLHLRWSCPEYEGGASITEFAAQLISPDNTSREVYKGRDLDCIVAGLSPGRPYLFQVRAINRVGGGPWSDPLEVVSGAGVPDPPKAPMVICRSPHSAMVNWEAPVNNGATITEYRVEWQHKSDLDFMQLYLGPNLGHEVKGLTAASLYSFRVQAINSAGAGPFSPVATTVTPPSSPSPVIHIRSSATATTINLTWKDPNCNGSDIIGYNLDIGEKQLISIGAITEYTIEELAPETSYKIRVQAVNGIGVGAFSSPVKVTTRPLPPNPSRLECVSYAPNSLKLKWGDGRNLDLLTYTLEMEKEDGNFQMVYQGTSNSYKINKLQEMTSYDLRLFASNAAGSGPYSEVYTFTTLKAPPPAPKAPTVEDVQLHSCFVQWQGCKPMGSDTISYILQLYCRDQDFKQVYYTCFLRKNMSTNMPGRFSAAIFSAISISRCPIALTASLSPILHLGEAKLNVMPKQDGLDKE</sequence>
<dbReference type="Pfam" id="PF00041">
    <property type="entry name" value="fn3"/>
    <property type="match status" value="5"/>
</dbReference>
<protein>
    <recommendedName>
        <fullName evidence="2">Fibronectin type-III domain-containing protein</fullName>
    </recommendedName>
</protein>
<feature type="non-terminal residue" evidence="3">
    <location>
        <position position="1245"/>
    </location>
</feature>
<dbReference type="InterPro" id="IPR036116">
    <property type="entry name" value="FN3_sf"/>
</dbReference>
<evidence type="ECO:0000313" key="3">
    <source>
        <dbReference type="EMBL" id="VDI07242.1"/>
    </source>
</evidence>
<feature type="domain" description="Fibronectin type-III" evidence="2">
    <location>
        <begin position="380"/>
        <end position="479"/>
    </location>
</feature>
<feature type="domain" description="Fibronectin type-III" evidence="2">
    <location>
        <begin position="481"/>
        <end position="572"/>
    </location>
</feature>
<evidence type="ECO:0000313" key="4">
    <source>
        <dbReference type="Proteomes" id="UP000596742"/>
    </source>
</evidence>
<dbReference type="SUPFAM" id="SSF49265">
    <property type="entry name" value="Fibronectin type III"/>
    <property type="match status" value="5"/>
</dbReference>
<dbReference type="Proteomes" id="UP000596742">
    <property type="component" value="Unassembled WGS sequence"/>
</dbReference>
<proteinExistence type="predicted"/>
<dbReference type="FunFam" id="2.60.40.10:FF:000373">
    <property type="entry name" value="fibronectin type-III domain-containing protein 3A isoform X1"/>
    <property type="match status" value="1"/>
</dbReference>
<feature type="compositionally biased region" description="Low complexity" evidence="1">
    <location>
        <begin position="254"/>
        <end position="266"/>
    </location>
</feature>
<feature type="domain" description="Fibronectin type-III" evidence="2">
    <location>
        <begin position="764"/>
        <end position="859"/>
    </location>
</feature>
<feature type="domain" description="Fibronectin type-III" evidence="2">
    <location>
        <begin position="576"/>
        <end position="664"/>
    </location>
</feature>
<dbReference type="PROSITE" id="PS50853">
    <property type="entry name" value="FN3"/>
    <property type="match status" value="8"/>
</dbReference>
<organism evidence="3 4">
    <name type="scientific">Mytilus galloprovincialis</name>
    <name type="common">Mediterranean mussel</name>
    <dbReference type="NCBI Taxonomy" id="29158"/>
    <lineage>
        <taxon>Eukaryota</taxon>
        <taxon>Metazoa</taxon>
        <taxon>Spiralia</taxon>
        <taxon>Lophotrochozoa</taxon>
        <taxon>Mollusca</taxon>
        <taxon>Bivalvia</taxon>
        <taxon>Autobranchia</taxon>
        <taxon>Pteriomorphia</taxon>
        <taxon>Mytilida</taxon>
        <taxon>Mytiloidea</taxon>
        <taxon>Mytilidae</taxon>
        <taxon>Mytilinae</taxon>
        <taxon>Mytilus</taxon>
    </lineage>
</organism>
<dbReference type="EMBL" id="UYJE01002027">
    <property type="protein sequence ID" value="VDI07242.1"/>
    <property type="molecule type" value="Genomic_DNA"/>
</dbReference>
<evidence type="ECO:0000259" key="2">
    <source>
        <dbReference type="PROSITE" id="PS50853"/>
    </source>
</evidence>
<gene>
    <name evidence="3" type="ORF">MGAL_10B071863</name>
</gene>
<dbReference type="PANTHER" id="PTHR24099">
    <property type="entry name" value="E3 UBIQUITIN-PROTEIN LIGASE TRIM36-RELATED"/>
    <property type="match status" value="1"/>
</dbReference>
<feature type="region of interest" description="Disordered" evidence="1">
    <location>
        <begin position="237"/>
        <end position="284"/>
    </location>
</feature>
<feature type="compositionally biased region" description="Polar residues" evidence="1">
    <location>
        <begin position="30"/>
        <end position="41"/>
    </location>
</feature>
<dbReference type="InterPro" id="IPR003961">
    <property type="entry name" value="FN3_dom"/>
</dbReference>
<feature type="region of interest" description="Disordered" evidence="1">
    <location>
        <begin position="1"/>
        <end position="67"/>
    </location>
</feature>
<feature type="domain" description="Fibronectin type-III" evidence="2">
    <location>
        <begin position="668"/>
        <end position="763"/>
    </location>
</feature>
<comment type="caution">
    <text evidence="3">The sequence shown here is derived from an EMBL/GenBank/DDBJ whole genome shotgun (WGS) entry which is preliminary data.</text>
</comment>
<feature type="compositionally biased region" description="Pro residues" evidence="1">
    <location>
        <begin position="267"/>
        <end position="276"/>
    </location>
</feature>
<feature type="region of interest" description="Disordered" evidence="1">
    <location>
        <begin position="86"/>
        <end position="145"/>
    </location>
</feature>
<dbReference type="Gene3D" id="2.60.40.10">
    <property type="entry name" value="Immunoglobulins"/>
    <property type="match status" value="9"/>
</dbReference>
<keyword evidence="4" id="KW-1185">Reference proteome</keyword>
<dbReference type="PANTHER" id="PTHR24099:SF11">
    <property type="entry name" value="FIBRONECTIN TYPE III DOMAIN-CONTAINING 3BA-RELATED"/>
    <property type="match status" value="1"/>
</dbReference>
<feature type="compositionally biased region" description="Polar residues" evidence="1">
    <location>
        <begin position="53"/>
        <end position="62"/>
    </location>
</feature>
<dbReference type="AlphaFoldDB" id="A0A8B6CPP7"/>
<dbReference type="CDD" id="cd00063">
    <property type="entry name" value="FN3"/>
    <property type="match status" value="8"/>
</dbReference>
<feature type="domain" description="Fibronectin type-III" evidence="2">
    <location>
        <begin position="863"/>
        <end position="954"/>
    </location>
</feature>
<name>A0A8B6CPP7_MYTGA</name>
<accession>A0A8B6CPP7</accession>
<dbReference type="InterPro" id="IPR050617">
    <property type="entry name" value="E3_ligase_FN3/SPRY"/>
</dbReference>
<dbReference type="SMART" id="SM00060">
    <property type="entry name" value="FN3"/>
    <property type="match status" value="9"/>
</dbReference>
<feature type="domain" description="Fibronectin type-III" evidence="2">
    <location>
        <begin position="1044"/>
        <end position="1134"/>
    </location>
</feature>
<feature type="compositionally biased region" description="Polar residues" evidence="1">
    <location>
        <begin position="95"/>
        <end position="141"/>
    </location>
</feature>
<evidence type="ECO:0000256" key="1">
    <source>
        <dbReference type="SAM" id="MobiDB-lite"/>
    </source>
</evidence>
<feature type="domain" description="Fibronectin type-III" evidence="2">
    <location>
        <begin position="955"/>
        <end position="1043"/>
    </location>
</feature>
<dbReference type="OrthoDB" id="443915at2759"/>
<reference evidence="3" key="1">
    <citation type="submission" date="2018-11" db="EMBL/GenBank/DDBJ databases">
        <authorList>
            <person name="Alioto T."/>
            <person name="Alioto T."/>
        </authorList>
    </citation>
    <scope>NUCLEOTIDE SEQUENCE</scope>
</reference>